<gene>
    <name evidence="2" type="ORF">GIB67_002219</name>
</gene>
<accession>A0A7J7KWW8</accession>
<proteinExistence type="predicted"/>
<dbReference type="PANTHER" id="PTHR47264:SF3">
    <property type="entry name" value="SYNAPTOTAGMIN-5 ISOFORM X1"/>
    <property type="match status" value="1"/>
</dbReference>
<keyword evidence="3" id="KW-1185">Reference proteome</keyword>
<sequence length="230" mass="26725">MDIYEINVRLILREWQFSDGSLSLVNYSLGSQQSIFGWPNVQPRTGRKLKITVVERRNLLGKDKYGKCDPYVKLQYRKNQNFEFGEIEGGEYLKIRYFSQDTFSDGNIGSARVNLEGLLEGSVRDIWVPLEKVNTRELRLQIEAVKSGECDVSRVSLHVFQHFVIFCYEARDLTAADLRGTSDPYVRVQYRNMKKKTKVVYRTLHPHWNQTLEFSDDGSPLSLHVRDHSA</sequence>
<evidence type="ECO:0000313" key="2">
    <source>
        <dbReference type="EMBL" id="KAF6134818.1"/>
    </source>
</evidence>
<dbReference type="AlphaFoldDB" id="A0A7J7KWW8"/>
<dbReference type="InterPro" id="IPR035892">
    <property type="entry name" value="C2_domain_sf"/>
</dbReference>
<dbReference type="PANTHER" id="PTHR47264">
    <property type="entry name" value="OS01G0128800 PROTEIN"/>
    <property type="match status" value="1"/>
</dbReference>
<organism evidence="2 3">
    <name type="scientific">Kingdonia uniflora</name>
    <dbReference type="NCBI Taxonomy" id="39325"/>
    <lineage>
        <taxon>Eukaryota</taxon>
        <taxon>Viridiplantae</taxon>
        <taxon>Streptophyta</taxon>
        <taxon>Embryophyta</taxon>
        <taxon>Tracheophyta</taxon>
        <taxon>Spermatophyta</taxon>
        <taxon>Magnoliopsida</taxon>
        <taxon>Ranunculales</taxon>
        <taxon>Circaeasteraceae</taxon>
        <taxon>Kingdonia</taxon>
    </lineage>
</organism>
<comment type="caution">
    <text evidence="2">The sequence shown here is derived from an EMBL/GenBank/DDBJ whole genome shotgun (WGS) entry which is preliminary data.</text>
</comment>
<dbReference type="SUPFAM" id="SSF49562">
    <property type="entry name" value="C2 domain (Calcium/lipid-binding domain, CaLB)"/>
    <property type="match status" value="2"/>
</dbReference>
<reference evidence="2 3" key="1">
    <citation type="journal article" date="2020" name="IScience">
        <title>Genome Sequencing of the Endangered Kingdonia uniflora (Circaeasteraceae, Ranunculales) Reveals Potential Mechanisms of Evolutionary Specialization.</title>
        <authorList>
            <person name="Sun Y."/>
            <person name="Deng T."/>
            <person name="Zhang A."/>
            <person name="Moore M.J."/>
            <person name="Landis J.B."/>
            <person name="Lin N."/>
            <person name="Zhang H."/>
            <person name="Zhang X."/>
            <person name="Huang J."/>
            <person name="Zhang X."/>
            <person name="Sun H."/>
            <person name="Wang H."/>
        </authorList>
    </citation>
    <scope>NUCLEOTIDE SEQUENCE [LARGE SCALE GENOMIC DNA]</scope>
    <source>
        <strain evidence="2">TB1705</strain>
        <tissue evidence="2">Leaf</tissue>
    </source>
</reference>
<name>A0A7J7KWW8_9MAGN</name>
<dbReference type="Gene3D" id="2.60.40.150">
    <property type="entry name" value="C2 domain"/>
    <property type="match status" value="3"/>
</dbReference>
<evidence type="ECO:0000313" key="3">
    <source>
        <dbReference type="Proteomes" id="UP000541444"/>
    </source>
</evidence>
<protein>
    <recommendedName>
        <fullName evidence="1">C2 domain-containing protein</fullName>
    </recommendedName>
</protein>
<dbReference type="InterPro" id="IPR000008">
    <property type="entry name" value="C2_dom"/>
</dbReference>
<evidence type="ECO:0000259" key="1">
    <source>
        <dbReference type="PROSITE" id="PS50004"/>
    </source>
</evidence>
<dbReference type="CDD" id="cd00030">
    <property type="entry name" value="C2"/>
    <property type="match status" value="2"/>
</dbReference>
<dbReference type="Pfam" id="PF00168">
    <property type="entry name" value="C2"/>
    <property type="match status" value="2"/>
</dbReference>
<dbReference type="PROSITE" id="PS50004">
    <property type="entry name" value="C2"/>
    <property type="match status" value="1"/>
</dbReference>
<dbReference type="Proteomes" id="UP000541444">
    <property type="component" value="Unassembled WGS sequence"/>
</dbReference>
<dbReference type="EMBL" id="JACGCM010002827">
    <property type="protein sequence ID" value="KAF6134818.1"/>
    <property type="molecule type" value="Genomic_DNA"/>
</dbReference>
<feature type="domain" description="C2" evidence="1">
    <location>
        <begin position="146"/>
        <end position="230"/>
    </location>
</feature>
<dbReference type="OrthoDB" id="270970at2759"/>